<dbReference type="RefSeq" id="WP_338027580.1">
    <property type="nucleotide sequence ID" value="NZ_AP024525.1"/>
</dbReference>
<evidence type="ECO:0000313" key="2">
    <source>
        <dbReference type="EMBL" id="BCT74187.1"/>
    </source>
</evidence>
<dbReference type="Gene3D" id="1.10.3300.10">
    <property type="entry name" value="Jann2411-like domain"/>
    <property type="match status" value="1"/>
</dbReference>
<keyword evidence="3" id="KW-1185">Reference proteome</keyword>
<dbReference type="Pfam" id="PF11706">
    <property type="entry name" value="zf-CGNR"/>
    <property type="match status" value="1"/>
</dbReference>
<dbReference type="InterPro" id="IPR023286">
    <property type="entry name" value="ABATE_dom_sf"/>
</dbReference>
<proteinExistence type="predicted"/>
<dbReference type="SUPFAM" id="SSF160904">
    <property type="entry name" value="Jann2411-like"/>
    <property type="match status" value="1"/>
</dbReference>
<dbReference type="InterPro" id="IPR021005">
    <property type="entry name" value="Znf_CGNR"/>
</dbReference>
<name>A0ABN6FDT3_SINCY</name>
<sequence>MRSRDVTPSHVIMSLMAWDERCGPPLVAMSVTDRTISRTGSVNSVLSLLGRECLELLGGPRLALLRWCADENCTRPFLDRSHGHRRRWCGMKGCGDRAKAAAYRQRMKTAGQRA</sequence>
<gene>
    <name evidence="2" type="ORF">SCMU_00290</name>
</gene>
<dbReference type="InterPro" id="IPR010852">
    <property type="entry name" value="ABATE"/>
</dbReference>
<dbReference type="EMBL" id="AP024525">
    <property type="protein sequence ID" value="BCT74187.1"/>
    <property type="molecule type" value="Genomic_DNA"/>
</dbReference>
<dbReference type="PANTHER" id="PTHR35525:SF3">
    <property type="entry name" value="BLL6575 PROTEIN"/>
    <property type="match status" value="1"/>
</dbReference>
<organism evidence="2 3">
    <name type="scientific">Sinomonas cyclohexanicum</name>
    <name type="common">Corynebacterium cyclohexanicum</name>
    <dbReference type="NCBI Taxonomy" id="322009"/>
    <lineage>
        <taxon>Bacteria</taxon>
        <taxon>Bacillati</taxon>
        <taxon>Actinomycetota</taxon>
        <taxon>Actinomycetes</taxon>
        <taxon>Micrococcales</taxon>
        <taxon>Micrococcaceae</taxon>
        <taxon>Sinomonas</taxon>
    </lineage>
</organism>
<evidence type="ECO:0000259" key="1">
    <source>
        <dbReference type="Pfam" id="PF11706"/>
    </source>
</evidence>
<reference evidence="2 3" key="1">
    <citation type="journal article" date="2021" name="J. Biosci. Bioeng.">
        <title>Identification and characterization of a chc gene cluster responsible for the aromatization pathway of cyclohexanecarboxylate degradation in Sinomonas cyclohexanicum ATCC 51369.</title>
        <authorList>
            <person name="Yamamoto T."/>
            <person name="Hasegawa Y."/>
            <person name="Lau P.C.K."/>
            <person name="Iwaki H."/>
        </authorList>
    </citation>
    <scope>NUCLEOTIDE SEQUENCE [LARGE SCALE GENOMIC DNA]</scope>
    <source>
        <strain evidence="2 3">ATCC 51369</strain>
    </source>
</reference>
<protein>
    <recommendedName>
        <fullName evidence="1">Zinc finger CGNR domain-containing protein</fullName>
    </recommendedName>
</protein>
<accession>A0ABN6FDT3</accession>
<feature type="domain" description="Zinc finger CGNR" evidence="1">
    <location>
        <begin position="65"/>
        <end position="106"/>
    </location>
</feature>
<dbReference type="Proteomes" id="UP001319861">
    <property type="component" value="Chromosome"/>
</dbReference>
<dbReference type="PANTHER" id="PTHR35525">
    <property type="entry name" value="BLL6575 PROTEIN"/>
    <property type="match status" value="1"/>
</dbReference>
<evidence type="ECO:0000313" key="3">
    <source>
        <dbReference type="Proteomes" id="UP001319861"/>
    </source>
</evidence>